<keyword evidence="1" id="KW-0732">Signal</keyword>
<reference evidence="2 3" key="1">
    <citation type="submission" date="2020-08" db="EMBL/GenBank/DDBJ databases">
        <title>Genomic Encyclopedia of Type Strains, Phase IV (KMG-IV): sequencing the most valuable type-strain genomes for metagenomic binning, comparative biology and taxonomic classification.</title>
        <authorList>
            <person name="Goeker M."/>
        </authorList>
    </citation>
    <scope>NUCLEOTIDE SEQUENCE [LARGE SCALE GENOMIC DNA]</scope>
    <source>
        <strain evidence="2 3">DSM 15743</strain>
    </source>
</reference>
<evidence type="ECO:0000313" key="3">
    <source>
        <dbReference type="Proteomes" id="UP000519439"/>
    </source>
</evidence>
<keyword evidence="3" id="KW-1185">Reference proteome</keyword>
<dbReference type="EMBL" id="JACIDC010000013">
    <property type="protein sequence ID" value="MBB4041622.1"/>
    <property type="molecule type" value="Genomic_DNA"/>
</dbReference>
<dbReference type="Proteomes" id="UP000519439">
    <property type="component" value="Unassembled WGS sequence"/>
</dbReference>
<evidence type="ECO:0000256" key="1">
    <source>
        <dbReference type="SAM" id="SignalP"/>
    </source>
</evidence>
<gene>
    <name evidence="2" type="ORF">GGR34_003300</name>
</gene>
<accession>A0A7W6IHK2</accession>
<feature type="signal peptide" evidence="1">
    <location>
        <begin position="1"/>
        <end position="23"/>
    </location>
</feature>
<dbReference type="RefSeq" id="WP_027316155.1">
    <property type="nucleotide sequence ID" value="NZ_JACIDC010000013.1"/>
</dbReference>
<organism evidence="2 3">
    <name type="scientific">Microvirga flocculans</name>
    <dbReference type="NCBI Taxonomy" id="217168"/>
    <lineage>
        <taxon>Bacteria</taxon>
        <taxon>Pseudomonadati</taxon>
        <taxon>Pseudomonadota</taxon>
        <taxon>Alphaproteobacteria</taxon>
        <taxon>Hyphomicrobiales</taxon>
        <taxon>Methylobacteriaceae</taxon>
        <taxon>Microvirga</taxon>
    </lineage>
</organism>
<proteinExistence type="predicted"/>
<name>A0A7W6IHK2_9HYPH</name>
<dbReference type="AlphaFoldDB" id="A0A7W6IHK2"/>
<protein>
    <submittedName>
        <fullName evidence="2">Uncharacterized protein</fullName>
    </submittedName>
</protein>
<sequence>MKKIVIIISALAVSVCAALVAQAQSPNDEMHALAVNKPGADRFPVVEFWKDRIAAMNAAYVRNSAELSFMRKLAPDENGPWTILWKEIKDGDNVVIASIVLDNTSEDGCAASANSSASAVSWAEDCPAKIVTILPTGEKKAQDTRACYQWFPLGSRGDLAEPDERTYATYDPSERTVSFRVTAKGKFVRSCTKNVEVR</sequence>
<feature type="chain" id="PRO_5030903416" evidence="1">
    <location>
        <begin position="24"/>
        <end position="198"/>
    </location>
</feature>
<evidence type="ECO:0000313" key="2">
    <source>
        <dbReference type="EMBL" id="MBB4041622.1"/>
    </source>
</evidence>
<comment type="caution">
    <text evidence="2">The sequence shown here is derived from an EMBL/GenBank/DDBJ whole genome shotgun (WGS) entry which is preliminary data.</text>
</comment>